<accession>X1P8C2</accession>
<name>X1P8C2_9ZZZZ</name>
<sequence length="234" mass="26021">MAKLKKPLLSLQAIGSLAKSISFRRSRSKNIAGKKPEVPDAKTLAQLSWRHMYQKAVALWHALSDAEKQEWESLARPKHMTGFAWFVSQALKPNPGLYLPLQGGKMQGSIDMDKYFITKLPEPVGDQDAASKKYHDDNLPAGGYTEGCKVYSTSSQTIYDGAPANLTFNSEDYDTDEMHDLVIDPERITIKTAGIYLITFHGHIQQNGAGERQADILRNTSIIARLRQAADTLT</sequence>
<proteinExistence type="predicted"/>
<protein>
    <submittedName>
        <fullName evidence="1">Uncharacterized protein</fullName>
    </submittedName>
</protein>
<dbReference type="EMBL" id="BARV01020423">
    <property type="protein sequence ID" value="GAI27174.1"/>
    <property type="molecule type" value="Genomic_DNA"/>
</dbReference>
<evidence type="ECO:0000313" key="1">
    <source>
        <dbReference type="EMBL" id="GAI27174.1"/>
    </source>
</evidence>
<gene>
    <name evidence="1" type="ORF">S06H3_34088</name>
</gene>
<organism evidence="1">
    <name type="scientific">marine sediment metagenome</name>
    <dbReference type="NCBI Taxonomy" id="412755"/>
    <lineage>
        <taxon>unclassified sequences</taxon>
        <taxon>metagenomes</taxon>
        <taxon>ecological metagenomes</taxon>
    </lineage>
</organism>
<dbReference type="AlphaFoldDB" id="X1P8C2"/>
<comment type="caution">
    <text evidence="1">The sequence shown here is derived from an EMBL/GenBank/DDBJ whole genome shotgun (WGS) entry which is preliminary data.</text>
</comment>
<feature type="non-terminal residue" evidence="1">
    <location>
        <position position="234"/>
    </location>
</feature>
<reference evidence="1" key="1">
    <citation type="journal article" date="2014" name="Front. Microbiol.">
        <title>High frequency of phylogenetically diverse reductive dehalogenase-homologous genes in deep subseafloor sedimentary metagenomes.</title>
        <authorList>
            <person name="Kawai M."/>
            <person name="Futagami T."/>
            <person name="Toyoda A."/>
            <person name="Takaki Y."/>
            <person name="Nishi S."/>
            <person name="Hori S."/>
            <person name="Arai W."/>
            <person name="Tsubouchi T."/>
            <person name="Morono Y."/>
            <person name="Uchiyama I."/>
            <person name="Ito T."/>
            <person name="Fujiyama A."/>
            <person name="Inagaki F."/>
            <person name="Takami H."/>
        </authorList>
    </citation>
    <scope>NUCLEOTIDE SEQUENCE</scope>
    <source>
        <strain evidence="1">Expedition CK06-06</strain>
    </source>
</reference>